<dbReference type="SUPFAM" id="SSF48726">
    <property type="entry name" value="Immunoglobulin"/>
    <property type="match status" value="1"/>
</dbReference>
<feature type="domain" description="Immunoglobulin I-set" evidence="1">
    <location>
        <begin position="3"/>
        <end position="41"/>
    </location>
</feature>
<reference evidence="3" key="1">
    <citation type="submission" date="2022-11" db="UniProtKB">
        <authorList>
            <consortium name="WormBaseParasite"/>
        </authorList>
    </citation>
    <scope>IDENTIFICATION</scope>
</reference>
<evidence type="ECO:0000259" key="1">
    <source>
        <dbReference type="Pfam" id="PF07679"/>
    </source>
</evidence>
<accession>A0A914WJD7</accession>
<keyword evidence="2" id="KW-1185">Reference proteome</keyword>
<organism evidence="2 3">
    <name type="scientific">Plectus sambesii</name>
    <dbReference type="NCBI Taxonomy" id="2011161"/>
    <lineage>
        <taxon>Eukaryota</taxon>
        <taxon>Metazoa</taxon>
        <taxon>Ecdysozoa</taxon>
        <taxon>Nematoda</taxon>
        <taxon>Chromadorea</taxon>
        <taxon>Plectida</taxon>
        <taxon>Plectina</taxon>
        <taxon>Plectoidea</taxon>
        <taxon>Plectidae</taxon>
        <taxon>Plectus</taxon>
    </lineage>
</organism>
<evidence type="ECO:0000313" key="3">
    <source>
        <dbReference type="WBParaSite" id="PSAMB.scaffold433size51451.g5751.t1"/>
    </source>
</evidence>
<dbReference type="InterPro" id="IPR013098">
    <property type="entry name" value="Ig_I-set"/>
</dbReference>
<dbReference type="AlphaFoldDB" id="A0A914WJD7"/>
<protein>
    <submittedName>
        <fullName evidence="3">Immunoglobulin I-set domain-containing protein</fullName>
    </submittedName>
</protein>
<evidence type="ECO:0000313" key="2">
    <source>
        <dbReference type="Proteomes" id="UP000887566"/>
    </source>
</evidence>
<name>A0A914WJD7_9BILA</name>
<dbReference type="Proteomes" id="UP000887566">
    <property type="component" value="Unplaced"/>
</dbReference>
<dbReference type="InterPro" id="IPR036179">
    <property type="entry name" value="Ig-like_dom_sf"/>
</dbReference>
<dbReference type="InterPro" id="IPR013783">
    <property type="entry name" value="Ig-like_fold"/>
</dbReference>
<dbReference type="WBParaSite" id="PSAMB.scaffold433size51451.g5751.t1">
    <property type="protein sequence ID" value="PSAMB.scaffold433size51451.g5751.t1"/>
    <property type="gene ID" value="PSAMB.scaffold433size51451.g5751"/>
</dbReference>
<proteinExistence type="predicted"/>
<dbReference type="Gene3D" id="2.60.40.10">
    <property type="entry name" value="Immunoglobulins"/>
    <property type="match status" value="1"/>
</dbReference>
<sequence length="1253" mass="136774">MVFEDGICILRLNNAEQTDEAEYTCQAINAVGQASTTCRLTMKPAQSKAEETVIAVDLVKERQANSIECTVLIESKDHSTKLVSSAETAVTELQAELSLPLAQLELSATLLELGHQKDSASLTIIPAVSEVEISTSIQCCEQTLGAMCSARLTQVNKAALDVKAKTEIRMQIEGEVLSSESVLRKQQIVSEKQSAAIALEIPERVEEKQKTLAEASTVQVEEKQQIPTEETTVHVEEVSVTKSAEEAVASDLAIVLEHADAQGRADVTVLEAVAEEITAATDSSVAKKIEDSTSECGFEFARKHQEEQLTCVLQALIQERSALNVYSPHTEVSEVSSDAYKEAETLAIEALLLEFGFVSEKVAHSVAAFKKVELAEETTTEHDLDRVATEQTSTSTVATKTAAEAAMTLALSEEQATADISLTSHASKEDIEVQILDVALESTLFYVSSATSIAIMEEFDVAKAPLAVATEVSISEKVFTKDSAVLAISVVPEAIQLEIQLQQKDESEQLQTTMPVGAKEANEAALIAQTTVDSATDVELSAEKREESRTLLIDEITSEELRHEVLEGIVESTERDVQIDKAPQIGAADAAVVVPGSIADQSMLTADSQAQSALTKSQELTFALVGTSKSEETDGVIEVAQRQAAEISQSVTIETVETKETIVESEQTTEEGAVNIEYRQEMTDSQVTLTKSITETEALSIEIPEERFTLDVSFSKRYSTEEFVYYHGPSSADTSQASPSLASVSESVAESLTMDIVFDRNRTMSESAITFELLPDSDMQHSISDVDIQQINAEFERLNAEIEQLVCVESCELDDVVEKIEERSEIDVTVLIATTEEASQWILGAKSKIIEQSFHLINAPLSESDTATFYELVVVWAKVDAHISIIKDELSTIEEEANISTAEAAFVNEETVDLDVEIDHKPQIADCKVTILAPATNEQQAPARSMAVQHEEPVAKPTEKIVDITLEKVIEKVQTAVETIDVTVQVTAEERSSLVVSKKAYEECVMDCNISSPHQQEVTETVVVEKQRTMEKAMHQLSAQKIVIEGEKTEASFKLGLGRARAEEAEELTIERKLPEEGVAEISTDVELMQLAEEDVLLAVLLGEDQEQAELSIAGAKKQMPKEKEEAFTETSADVELMQLADEDVLLAELLGEDQEHVQLNITGIKQKVSEKEASVETTADVELMQLAEEDVLLAELLGEDQEQAELRIVGVKKQAPEEKEEALTETSTDVELMQLAEEDVLLAELLGEDQEH</sequence>
<dbReference type="Pfam" id="PF07679">
    <property type="entry name" value="I-set"/>
    <property type="match status" value="1"/>
</dbReference>